<keyword evidence="2" id="KW-1185">Reference proteome</keyword>
<protein>
    <submittedName>
        <fullName evidence="1">TonB-linked SusC/RagA family outer membrane protein</fullName>
    </submittedName>
</protein>
<evidence type="ECO:0000313" key="2">
    <source>
        <dbReference type="Proteomes" id="UP001246858"/>
    </source>
</evidence>
<proteinExistence type="predicted"/>
<reference evidence="1" key="1">
    <citation type="submission" date="2023-07" db="EMBL/GenBank/DDBJ databases">
        <title>Sorghum-associated microbial communities from plants grown in Nebraska, USA.</title>
        <authorList>
            <person name="Schachtman D."/>
        </authorList>
    </citation>
    <scope>NUCLEOTIDE SEQUENCE</scope>
    <source>
        <strain evidence="1">2697</strain>
    </source>
</reference>
<gene>
    <name evidence="1" type="ORF">J2X78_001859</name>
</gene>
<accession>A0ACC6KVX7</accession>
<comment type="caution">
    <text evidence="1">The sequence shown here is derived from an EMBL/GenBank/DDBJ whole genome shotgun (WGS) entry which is preliminary data.</text>
</comment>
<dbReference type="EMBL" id="JAVDTF010000001">
    <property type="protein sequence ID" value="MDR6783307.1"/>
    <property type="molecule type" value="Genomic_DNA"/>
</dbReference>
<evidence type="ECO:0000313" key="1">
    <source>
        <dbReference type="EMBL" id="MDR6783307.1"/>
    </source>
</evidence>
<organism evidence="1 2">
    <name type="scientific">Pedobacter africanus</name>
    <dbReference type="NCBI Taxonomy" id="151894"/>
    <lineage>
        <taxon>Bacteria</taxon>
        <taxon>Pseudomonadati</taxon>
        <taxon>Bacteroidota</taxon>
        <taxon>Sphingobacteriia</taxon>
        <taxon>Sphingobacteriales</taxon>
        <taxon>Sphingobacteriaceae</taxon>
        <taxon>Pedobacter</taxon>
    </lineage>
</organism>
<sequence length="1170" mass="131039">MRLTTVLLLVSLMQLSAATFGQHITMNQRNAPLDLVLKEIRKQSGYDILSESKTVLKNVKVSVVVVNATVEEALSSALKGLELTYEMSDKIITIKKKPESFIDNLIARFQKVDVKGKIVDENGNNLPGAAIKVKGTNQSTRANENGEFYLSGIDEKAVLEISYLGYKTIEVSAKPDLGILVMVINTGELDEVKVVSTGYQNIPKERATGSFTQIDNELLNRRVSTNILDRLDGITSGLSFSKASSSTGLLPSNSKTGISIRGTSTIDTKVSADPLIVLDNFPYEGNLDNINPNDIESITVLKDAAAASIWGARSGNGVIVITTKKGKLNQSLNIEFNSNFTIGEKPNLKYSRNFIQSTDYLEIEKYLFDQGYYDSDITNTMTYPALSGGVEIYSKQKLGIITDKEANDQLSILRNLDVRDEISKYFYQKSFNQQYALNLRGGTQKATYALTFGIDKNRNYMVNHDYNRTSFSSTNTFRPIKNLEFSAGIIYNRTNNVLGSGYSSSLPYNKLSDQNGNALSVPYVYSDAYKKSKEDLGFLDWAYRPLAERDFSKNKTTYNNVLLKGGAAYTFTNFLKTQIQYQMENEIGENSNFNSVQSYYARNLINTYTQYDNITKAFSYPFPKGGILGNVDMETKANSFRWQVNYDQSFKDKHQINAIAGTEIRQVVTKSFTNNLYGYDDELGISVTNLNYDTYYSVNPEAYGTRLLPAADGDVAPTEFTNRFVSYFANASYVYNKRYVVSLSGRKDGANIFGVNTNDKVTPLWSAGLTWNISNESFYHFKLLPYLKLRSTYGFNGNVYNASAYLTAEYSTSLLTRARIATIKSPPNPELRWEKIKNLNLAIDFASINNRITGTIEWFDKVGDDLIQNTILAPSTGFETYKANSAQVETKGFEVNLTSQNIKGKFNWTTNFIFNFIKDKVKKYDLKYSNSELALNNSILAFNGGLFPVKGNSLFGVYSYKWAGLDPTNGDPQGYLNGESSKDYVGLINSNDNSALVYHGSSRPTTIGSFRNTFSYGDFSISANITYRLNYYFRKISANTNYTETLKFLNTDYNSRWQKTGDESNTNVPSFTYDTNANRNSFYQSSEALVEKGDHIRLQDVSIAYNFPKGFSSKIGLKSAQIYGYVNNIGILWKANNSGIDPDYNQNLFSGYTGNIVSPRTYALGIRANF</sequence>
<dbReference type="Proteomes" id="UP001246858">
    <property type="component" value="Unassembled WGS sequence"/>
</dbReference>
<name>A0ACC6KVX7_9SPHI</name>